<keyword evidence="2" id="KW-1185">Reference proteome</keyword>
<organism evidence="1 2">
    <name type="scientific">Marinobacterium stanieri</name>
    <dbReference type="NCBI Taxonomy" id="49186"/>
    <lineage>
        <taxon>Bacteria</taxon>
        <taxon>Pseudomonadati</taxon>
        <taxon>Pseudomonadota</taxon>
        <taxon>Gammaproteobacteria</taxon>
        <taxon>Oceanospirillales</taxon>
        <taxon>Oceanospirillaceae</taxon>
        <taxon>Marinobacterium</taxon>
    </lineage>
</organism>
<dbReference type="RefSeq" id="WP_076461741.1">
    <property type="nucleotide sequence ID" value="NZ_FTMN01000002.1"/>
</dbReference>
<dbReference type="Proteomes" id="UP000186895">
    <property type="component" value="Unassembled WGS sequence"/>
</dbReference>
<evidence type="ECO:0000313" key="1">
    <source>
        <dbReference type="EMBL" id="SIQ12812.1"/>
    </source>
</evidence>
<reference evidence="1 2" key="1">
    <citation type="submission" date="2017-01" db="EMBL/GenBank/DDBJ databases">
        <authorList>
            <person name="Mah S.A."/>
            <person name="Swanson W.J."/>
            <person name="Moy G.W."/>
            <person name="Vacquier V.D."/>
        </authorList>
    </citation>
    <scope>NUCLEOTIDE SEQUENCE [LARGE SCALE GENOMIC DNA]</scope>
    <source>
        <strain evidence="1 2">DSM 7027</strain>
    </source>
</reference>
<dbReference type="EMBL" id="FTMN01000002">
    <property type="protein sequence ID" value="SIQ12812.1"/>
    <property type="molecule type" value="Genomic_DNA"/>
</dbReference>
<proteinExistence type="predicted"/>
<dbReference type="AlphaFoldDB" id="A0A1N6Q8G2"/>
<name>A0A1N6Q8G2_9GAMM</name>
<accession>A0A1N6Q8G2</accession>
<sequence>MRNLDIKATPWQQEVLPDGLHLPAGVDAALLETCQFEGWHYQRLQLQTASGLKCYLYVDDGDQAWVLGVFDTLGQADFFLALHNANPLYVPALLIEQDAPAVRMVDQQLHWPVYAGLYRVGFKSYRVEPVETEADWVRAEYIDGYRVESLGEGPEIEVCLQVYSHFDGRLRGCKMC</sequence>
<evidence type="ECO:0000313" key="2">
    <source>
        <dbReference type="Proteomes" id="UP000186895"/>
    </source>
</evidence>
<gene>
    <name evidence="1" type="ORF">SAMN05421647_102336</name>
</gene>
<dbReference type="STRING" id="49186.SAMN05421647_102336"/>
<protein>
    <submittedName>
        <fullName evidence="1">Uncharacterized protein</fullName>
    </submittedName>
</protein>